<dbReference type="AlphaFoldDB" id="A0A3N6PQM2"/>
<dbReference type="RefSeq" id="WP_124155828.1">
    <property type="nucleotide sequence ID" value="NZ_CAWOLW010000444.1"/>
</dbReference>
<evidence type="ECO:0000313" key="1">
    <source>
        <dbReference type="EMBL" id="RQH17547.1"/>
    </source>
</evidence>
<protein>
    <recommendedName>
        <fullName evidence="3">Berberine/berberine-like domain-containing protein</fullName>
    </recommendedName>
</protein>
<reference evidence="1 2" key="1">
    <citation type="journal article" date="2018" name="ACS Chem. Biol.">
        <title>Ketoreductase domain dysfunction expands chemodiversity: malyngamide biosynthesis in the cyanobacterium Okeania hirsuta.</title>
        <authorList>
            <person name="Moss N.A."/>
            <person name="Leao T."/>
            <person name="Rankin M."/>
            <person name="McCullough T.M."/>
            <person name="Qu P."/>
            <person name="Korobeynikov A."/>
            <person name="Smith J.L."/>
            <person name="Gerwick L."/>
            <person name="Gerwick W.H."/>
        </authorList>
    </citation>
    <scope>NUCLEOTIDE SEQUENCE [LARGE SCALE GENOMIC DNA]</scope>
    <source>
        <strain evidence="1 2">PAB10Feb10-1</strain>
    </source>
</reference>
<dbReference type="Proteomes" id="UP000269154">
    <property type="component" value="Unassembled WGS sequence"/>
</dbReference>
<dbReference type="EMBL" id="RCBY01000499">
    <property type="protein sequence ID" value="RQH17547.1"/>
    <property type="molecule type" value="Genomic_DNA"/>
</dbReference>
<name>A0A3N6PQM2_9CYAN</name>
<keyword evidence="2" id="KW-1185">Reference proteome</keyword>
<gene>
    <name evidence="1" type="ORF">D5R40_33295</name>
</gene>
<proteinExistence type="predicted"/>
<evidence type="ECO:0008006" key="3">
    <source>
        <dbReference type="Google" id="ProtNLM"/>
    </source>
</evidence>
<organism evidence="1 2">
    <name type="scientific">Okeania hirsuta</name>
    <dbReference type="NCBI Taxonomy" id="1458930"/>
    <lineage>
        <taxon>Bacteria</taxon>
        <taxon>Bacillati</taxon>
        <taxon>Cyanobacteriota</taxon>
        <taxon>Cyanophyceae</taxon>
        <taxon>Oscillatoriophycideae</taxon>
        <taxon>Oscillatoriales</taxon>
        <taxon>Microcoleaceae</taxon>
        <taxon>Okeania</taxon>
    </lineage>
</organism>
<comment type="caution">
    <text evidence="1">The sequence shown here is derived from an EMBL/GenBank/DDBJ whole genome shotgun (WGS) entry which is preliminary data.</text>
</comment>
<evidence type="ECO:0000313" key="2">
    <source>
        <dbReference type="Proteomes" id="UP000269154"/>
    </source>
</evidence>
<sequence>MSHDSFYETGKREAAEEWQKENDKVFIEEKAFADKDMRMFAYTFGSRKLEDTKDVYYENDMYNTLKSIKETIDPNCIFSADEFSLSPNNIMSIYIVCVNPRVNIYRK</sequence>
<accession>A0A3N6PQM2</accession>